<protein>
    <submittedName>
        <fullName evidence="2">Uncharacterized protein</fullName>
    </submittedName>
</protein>
<sequence length="156" mass="17486">MESISVCCSSTFLPSNFTASRSRRGLSIGPFASQRRKQDAVVFAAKHDGYEGGCSGRLADEGMIILRKRIHEMKMIERNYEPPQDWMEWEKKYYTCYDEYVCKFVGVLQSHLMNTRPSMALGMLAFMMMSIPVSSGVILSRAVEGAIGTLSGVHLN</sequence>
<dbReference type="eggNOG" id="ENOG502S629">
    <property type="taxonomic scope" value="Eukaryota"/>
</dbReference>
<keyword evidence="1" id="KW-0472">Membrane</keyword>
<dbReference type="OMA" id="EFICQIL"/>
<dbReference type="OrthoDB" id="672819at2759"/>
<dbReference type="KEGG" id="egr:104449685"/>
<dbReference type="PANTHER" id="PTHR33782">
    <property type="entry name" value="OS01G0121600 PROTEIN"/>
    <property type="match status" value="1"/>
</dbReference>
<accession>A0A059BUK5</accession>
<evidence type="ECO:0000313" key="2">
    <source>
        <dbReference type="EMBL" id="KCW69320.1"/>
    </source>
</evidence>
<keyword evidence="1" id="KW-1133">Transmembrane helix</keyword>
<name>A0A059BUK5_EUCGR</name>
<reference evidence="2" key="1">
    <citation type="submission" date="2013-07" db="EMBL/GenBank/DDBJ databases">
        <title>The genome of Eucalyptus grandis.</title>
        <authorList>
            <person name="Schmutz J."/>
            <person name="Hayes R."/>
            <person name="Myburg A."/>
            <person name="Tuskan G."/>
            <person name="Grattapaglia D."/>
            <person name="Rokhsar D.S."/>
        </authorList>
    </citation>
    <scope>NUCLEOTIDE SEQUENCE</scope>
    <source>
        <tissue evidence="2">Leaf extractions</tissue>
    </source>
</reference>
<organism evidence="2">
    <name type="scientific">Eucalyptus grandis</name>
    <name type="common">Flooded gum</name>
    <dbReference type="NCBI Taxonomy" id="71139"/>
    <lineage>
        <taxon>Eukaryota</taxon>
        <taxon>Viridiplantae</taxon>
        <taxon>Streptophyta</taxon>
        <taxon>Embryophyta</taxon>
        <taxon>Tracheophyta</taxon>
        <taxon>Spermatophyta</taxon>
        <taxon>Magnoliopsida</taxon>
        <taxon>eudicotyledons</taxon>
        <taxon>Gunneridae</taxon>
        <taxon>Pentapetalae</taxon>
        <taxon>rosids</taxon>
        <taxon>malvids</taxon>
        <taxon>Myrtales</taxon>
        <taxon>Myrtaceae</taxon>
        <taxon>Myrtoideae</taxon>
        <taxon>Eucalypteae</taxon>
        <taxon>Eucalyptus</taxon>
    </lineage>
</organism>
<proteinExistence type="predicted"/>
<dbReference type="InParanoid" id="A0A059BUK5"/>
<keyword evidence="1" id="KW-0812">Transmembrane</keyword>
<dbReference type="Gramene" id="KCW69320">
    <property type="protein sequence ID" value="KCW69320"/>
    <property type="gene ID" value="EUGRSUZ_F02812"/>
</dbReference>
<dbReference type="EMBL" id="KK198758">
    <property type="protein sequence ID" value="KCW69320.1"/>
    <property type="molecule type" value="Genomic_DNA"/>
</dbReference>
<dbReference type="AlphaFoldDB" id="A0A059BUK5"/>
<dbReference type="PANTHER" id="PTHR33782:SF13">
    <property type="entry name" value="BY GENSCAN AND GENEFINDER"/>
    <property type="match status" value="1"/>
</dbReference>
<dbReference type="STRING" id="71139.A0A059BUK5"/>
<dbReference type="FunCoup" id="A0A059BUK5">
    <property type="interactions" value="56"/>
</dbReference>
<gene>
    <name evidence="2" type="ORF">EUGRSUZ_F02812</name>
</gene>
<feature type="transmembrane region" description="Helical" evidence="1">
    <location>
        <begin position="119"/>
        <end position="139"/>
    </location>
</feature>
<evidence type="ECO:0000256" key="1">
    <source>
        <dbReference type="SAM" id="Phobius"/>
    </source>
</evidence>